<evidence type="ECO:0000259" key="1">
    <source>
        <dbReference type="Pfam" id="PF01494"/>
    </source>
</evidence>
<sequence length="395" mass="42895">MEWDVIVVGARCAGGPTAMLFARQGYRVLLLDRAASRTDTLSTLYIQQPGVSRLERWGLLDAVKATGCPPLGRTVYEIDDVRLAGCAGPNGTVHASYAPRRHLLDAILVEGAVAAGVEFRDHCGVSELLVEDGRVAGVRCTTPGGRSTVERARLVVGADGMRSTVAELAGARTTVEHPRLTCAYYTFWQGPKTDFELYEGERGWVSAVPTNDAVLISAYFPQDRFDEVRTDAFAAYREGVKVNAPALFEQMERAERTERLRGTGDQRNYFRETSGPGWALVGDAAHHKDSITARGIGDAFLQAELLVEAVADGLHDETRLTAALEAYGTELVAQLTPPYQGTLLVAQADARDKRLALLRAVGTSPDLTQRYFDTVAGVRPVSELYTPELLALLQG</sequence>
<dbReference type="SUPFAM" id="SSF51905">
    <property type="entry name" value="FAD/NAD(P)-binding domain"/>
    <property type="match status" value="1"/>
</dbReference>
<feature type="domain" description="FAD-binding" evidence="1">
    <location>
        <begin position="3"/>
        <end position="328"/>
    </location>
</feature>
<dbReference type="Proteomes" id="UP001596065">
    <property type="component" value="Unassembled WGS sequence"/>
</dbReference>
<dbReference type="EC" id="1.-.-.-" evidence="2"/>
<dbReference type="PANTHER" id="PTHR42685:SF22">
    <property type="entry name" value="CONDITIONED MEDIUM FACTOR RECEPTOR 1"/>
    <property type="match status" value="1"/>
</dbReference>
<dbReference type="InterPro" id="IPR050407">
    <property type="entry name" value="Geranylgeranyl_reductase"/>
</dbReference>
<name>A0ABW0WPB8_STRNO</name>
<dbReference type="PRINTS" id="PR00420">
    <property type="entry name" value="RNGMNOXGNASE"/>
</dbReference>
<protein>
    <submittedName>
        <fullName evidence="2">NAD(P)/FAD-dependent oxidoreductase</fullName>
        <ecNumber evidence="2">1.-.-.-</ecNumber>
    </submittedName>
</protein>
<reference evidence="3" key="1">
    <citation type="journal article" date="2019" name="Int. J. Syst. Evol. Microbiol.">
        <title>The Global Catalogue of Microorganisms (GCM) 10K type strain sequencing project: providing services to taxonomists for standard genome sequencing and annotation.</title>
        <authorList>
            <consortium name="The Broad Institute Genomics Platform"/>
            <consortium name="The Broad Institute Genome Sequencing Center for Infectious Disease"/>
            <person name="Wu L."/>
            <person name="Ma J."/>
        </authorList>
    </citation>
    <scope>NUCLEOTIDE SEQUENCE [LARGE SCALE GENOMIC DNA]</scope>
    <source>
        <strain evidence="3">KCTC 5701</strain>
    </source>
</reference>
<organism evidence="2 3">
    <name type="scientific">Streptomyces nogalater</name>
    <dbReference type="NCBI Taxonomy" id="38314"/>
    <lineage>
        <taxon>Bacteria</taxon>
        <taxon>Bacillati</taxon>
        <taxon>Actinomycetota</taxon>
        <taxon>Actinomycetes</taxon>
        <taxon>Kitasatosporales</taxon>
        <taxon>Streptomycetaceae</taxon>
        <taxon>Streptomyces</taxon>
    </lineage>
</organism>
<keyword evidence="2" id="KW-0560">Oxidoreductase</keyword>
<keyword evidence="3" id="KW-1185">Reference proteome</keyword>
<dbReference type="InterPro" id="IPR002938">
    <property type="entry name" value="FAD-bd"/>
</dbReference>
<evidence type="ECO:0000313" key="3">
    <source>
        <dbReference type="Proteomes" id="UP001596065"/>
    </source>
</evidence>
<proteinExistence type="predicted"/>
<dbReference type="PANTHER" id="PTHR42685">
    <property type="entry name" value="GERANYLGERANYL DIPHOSPHATE REDUCTASE"/>
    <property type="match status" value="1"/>
</dbReference>
<gene>
    <name evidence="2" type="ORF">ACFP3J_25145</name>
</gene>
<dbReference type="EMBL" id="JBHSOE010000050">
    <property type="protein sequence ID" value="MFC5658754.1"/>
    <property type="molecule type" value="Genomic_DNA"/>
</dbReference>
<dbReference type="GO" id="GO:0016491">
    <property type="term" value="F:oxidoreductase activity"/>
    <property type="evidence" value="ECO:0007669"/>
    <property type="project" value="UniProtKB-KW"/>
</dbReference>
<evidence type="ECO:0000313" key="2">
    <source>
        <dbReference type="EMBL" id="MFC5658754.1"/>
    </source>
</evidence>
<dbReference type="Pfam" id="PF01494">
    <property type="entry name" value="FAD_binding_3"/>
    <property type="match status" value="1"/>
</dbReference>
<dbReference type="Gene3D" id="3.50.50.60">
    <property type="entry name" value="FAD/NAD(P)-binding domain"/>
    <property type="match status" value="1"/>
</dbReference>
<dbReference type="InterPro" id="IPR036188">
    <property type="entry name" value="FAD/NAD-bd_sf"/>
</dbReference>
<dbReference type="RefSeq" id="WP_344346577.1">
    <property type="nucleotide sequence ID" value="NZ_BAAASM010000004.1"/>
</dbReference>
<accession>A0ABW0WPB8</accession>
<comment type="caution">
    <text evidence="2">The sequence shown here is derived from an EMBL/GenBank/DDBJ whole genome shotgun (WGS) entry which is preliminary data.</text>
</comment>